<dbReference type="FunFam" id="2.130.10.10:FF:000411">
    <property type="entry name" value="U4/U6 small nuclear ribonucleoprotein Prp4"/>
    <property type="match status" value="1"/>
</dbReference>
<dbReference type="InterPro" id="IPR036285">
    <property type="entry name" value="PRP4-like_sf"/>
</dbReference>
<dbReference type="InterPro" id="IPR001680">
    <property type="entry name" value="WD40_rpt"/>
</dbReference>
<dbReference type="InterPro" id="IPR036322">
    <property type="entry name" value="WD40_repeat_dom_sf"/>
</dbReference>
<dbReference type="Gene3D" id="4.10.280.110">
    <property type="entry name" value="Pre-mRNA processing factor 4 domain"/>
    <property type="match status" value="1"/>
</dbReference>
<feature type="domain" description="Pre-mRNA processing factor 4 (PRP4)-like" evidence="4">
    <location>
        <begin position="145"/>
        <end position="196"/>
    </location>
</feature>
<dbReference type="Pfam" id="PF08799">
    <property type="entry name" value="PRP4"/>
    <property type="match status" value="1"/>
</dbReference>
<dbReference type="PROSITE" id="PS50082">
    <property type="entry name" value="WD_REPEATS_2"/>
    <property type="match status" value="6"/>
</dbReference>
<dbReference type="SMART" id="SM00320">
    <property type="entry name" value="WD40"/>
    <property type="match status" value="7"/>
</dbReference>
<evidence type="ECO:0000313" key="5">
    <source>
        <dbReference type="EMBL" id="KRX01656.1"/>
    </source>
</evidence>
<protein>
    <submittedName>
        <fullName evidence="5">WD40-repeat-containing domain</fullName>
    </submittedName>
</protein>
<proteinExistence type="predicted"/>
<feature type="repeat" description="WD" evidence="3">
    <location>
        <begin position="367"/>
        <end position="408"/>
    </location>
</feature>
<dbReference type="GO" id="GO:0046540">
    <property type="term" value="C:U4/U6 x U5 tri-snRNP complex"/>
    <property type="evidence" value="ECO:0007669"/>
    <property type="project" value="TreeGrafter"/>
</dbReference>
<dbReference type="Proteomes" id="UP000054937">
    <property type="component" value="Unassembled WGS sequence"/>
</dbReference>
<feature type="repeat" description="WD" evidence="3">
    <location>
        <begin position="493"/>
        <end position="535"/>
    </location>
</feature>
<keyword evidence="2" id="KW-0677">Repeat</keyword>
<dbReference type="SMART" id="SM00500">
    <property type="entry name" value="SFM"/>
    <property type="match status" value="1"/>
</dbReference>
<reference evidence="5 6" key="1">
    <citation type="journal article" date="2015" name="Sci. Rep.">
        <title>Genome of the facultative scuticociliatosis pathogen Pseudocohnilembus persalinus provides insight into its virulence through horizontal gene transfer.</title>
        <authorList>
            <person name="Xiong J."/>
            <person name="Wang G."/>
            <person name="Cheng J."/>
            <person name="Tian M."/>
            <person name="Pan X."/>
            <person name="Warren A."/>
            <person name="Jiang C."/>
            <person name="Yuan D."/>
            <person name="Miao W."/>
        </authorList>
    </citation>
    <scope>NUCLEOTIDE SEQUENCE [LARGE SCALE GENOMIC DNA]</scope>
    <source>
        <strain evidence="5">36N120E</strain>
    </source>
</reference>
<dbReference type="OMA" id="LNEPICY"/>
<dbReference type="Gene3D" id="2.130.10.10">
    <property type="entry name" value="YVTN repeat-like/Quinoprotein amine dehydrogenase"/>
    <property type="match status" value="3"/>
</dbReference>
<dbReference type="CDD" id="cd00200">
    <property type="entry name" value="WD40"/>
    <property type="match status" value="1"/>
</dbReference>
<dbReference type="OrthoDB" id="540662at2759"/>
<accession>A0A0V0QHQ9</accession>
<evidence type="ECO:0000313" key="6">
    <source>
        <dbReference type="Proteomes" id="UP000054937"/>
    </source>
</evidence>
<dbReference type="PRINTS" id="PR00320">
    <property type="entry name" value="GPROTEINBRPT"/>
</dbReference>
<feature type="repeat" description="WD" evidence="3">
    <location>
        <begin position="451"/>
        <end position="492"/>
    </location>
</feature>
<keyword evidence="6" id="KW-1185">Reference proteome</keyword>
<dbReference type="PANTHER" id="PTHR19846:SF0">
    <property type="entry name" value="PRE-MRNA PROCESSING FACTOR 4"/>
    <property type="match status" value="1"/>
</dbReference>
<keyword evidence="1 3" id="KW-0853">WD repeat</keyword>
<feature type="repeat" description="WD" evidence="3">
    <location>
        <begin position="409"/>
        <end position="450"/>
    </location>
</feature>
<dbReference type="PROSITE" id="PS00678">
    <property type="entry name" value="WD_REPEATS_1"/>
    <property type="match status" value="2"/>
</dbReference>
<dbReference type="GO" id="GO:0000398">
    <property type="term" value="P:mRNA splicing, via spliceosome"/>
    <property type="evidence" value="ECO:0007669"/>
    <property type="project" value="TreeGrafter"/>
</dbReference>
<dbReference type="InterPro" id="IPR020472">
    <property type="entry name" value="WD40_PAC1"/>
</dbReference>
<evidence type="ECO:0000256" key="1">
    <source>
        <dbReference type="ARBA" id="ARBA00022574"/>
    </source>
</evidence>
<dbReference type="EMBL" id="LDAU01000168">
    <property type="protein sequence ID" value="KRX01656.1"/>
    <property type="molecule type" value="Genomic_DNA"/>
</dbReference>
<organism evidence="5 6">
    <name type="scientific">Pseudocohnilembus persalinus</name>
    <name type="common">Ciliate</name>
    <dbReference type="NCBI Taxonomy" id="266149"/>
    <lineage>
        <taxon>Eukaryota</taxon>
        <taxon>Sar</taxon>
        <taxon>Alveolata</taxon>
        <taxon>Ciliophora</taxon>
        <taxon>Intramacronucleata</taxon>
        <taxon>Oligohymenophorea</taxon>
        <taxon>Scuticociliatia</taxon>
        <taxon>Philasterida</taxon>
        <taxon>Pseudocohnilembidae</taxon>
        <taxon>Pseudocohnilembus</taxon>
    </lineage>
</organism>
<dbReference type="Pfam" id="PF00400">
    <property type="entry name" value="WD40"/>
    <property type="match status" value="7"/>
</dbReference>
<name>A0A0V0QHQ9_PSEPJ</name>
<evidence type="ECO:0000259" key="4">
    <source>
        <dbReference type="SMART" id="SM00500"/>
    </source>
</evidence>
<dbReference type="InterPro" id="IPR015943">
    <property type="entry name" value="WD40/YVTN_repeat-like_dom_sf"/>
</dbReference>
<evidence type="ECO:0000256" key="3">
    <source>
        <dbReference type="PROSITE-ProRule" id="PRU00221"/>
    </source>
</evidence>
<sequence length="572" mass="65748">MANNNNNNNNQEHIYYGSLEEQERRRIEQEELESQSDTISVSTRATGISQTQSFLQPNQLNQAQFQNHQQQQQQQQRGIDLEQLLTSNNNQQQDLQQQQNMQNYEDLHTETIELSEEAKAARIRQQEALKTLQLQQALTRIQLPTKDLEVKLRLRELGHPIHYFAEEPATRRERLRKLIAQYMTEHDGEMPQFSENVEGGDVAEENEYFLYMGPEELKPARKNIVSYSLKAAALRIEKQKLRQAQLEPLEQEDEIIKENFEASKFQVVGSQYADTNTISKGAFSKDNQFYATAGGSGICKIWNIPNCDEKTSLNGHVSKVHDIQFHPESTIGLSESSYANLATCGQDQNIRLWTFKQEEQYQKSTVLRGHEDRVNKVNFHPNGKYLFSTSHDSTWRFWDIETQKTIVTQTGHSTGVYAMAMHPDGSILYTGDMGGQGALWDLRSGKNILMLNGHVKYILCADFHSNGYQLATGGDDNTLRFWDIRRKNCVKIVPGHVKLISDLKYQPQKSMFLSTVSYDNQVKIWNSQTFDLTQTLTSHDSKVTGVDISEDSMYMATTAFDRKFMLWKKSTD</sequence>
<feature type="repeat" description="WD" evidence="3">
    <location>
        <begin position="313"/>
        <end position="363"/>
    </location>
</feature>
<comment type="caution">
    <text evidence="5">The sequence shown here is derived from an EMBL/GenBank/DDBJ whole genome shotgun (WGS) entry which is preliminary data.</text>
</comment>
<dbReference type="SUPFAM" id="SSF50978">
    <property type="entry name" value="WD40 repeat-like"/>
    <property type="match status" value="1"/>
</dbReference>
<dbReference type="GO" id="GO:0030621">
    <property type="term" value="F:U4 snRNA binding"/>
    <property type="evidence" value="ECO:0007669"/>
    <property type="project" value="TreeGrafter"/>
</dbReference>
<dbReference type="InParanoid" id="A0A0V0QHQ9"/>
<dbReference type="InterPro" id="IPR014906">
    <property type="entry name" value="PRP4-like"/>
</dbReference>
<dbReference type="SUPFAM" id="SSF158230">
    <property type="entry name" value="PRP4-like"/>
    <property type="match status" value="1"/>
</dbReference>
<evidence type="ECO:0000256" key="2">
    <source>
        <dbReference type="ARBA" id="ARBA00022737"/>
    </source>
</evidence>
<feature type="repeat" description="WD" evidence="3">
    <location>
        <begin position="536"/>
        <end position="572"/>
    </location>
</feature>
<dbReference type="InterPro" id="IPR019775">
    <property type="entry name" value="WD40_repeat_CS"/>
</dbReference>
<dbReference type="AlphaFoldDB" id="A0A0V0QHQ9"/>
<gene>
    <name evidence="5" type="ORF">PPERSA_03740</name>
</gene>
<dbReference type="PROSITE" id="PS50294">
    <property type="entry name" value="WD_REPEATS_REGION"/>
    <property type="match status" value="5"/>
</dbReference>
<dbReference type="GO" id="GO:0017070">
    <property type="term" value="F:U6 snRNA binding"/>
    <property type="evidence" value="ECO:0007669"/>
    <property type="project" value="TreeGrafter"/>
</dbReference>
<dbReference type="PANTHER" id="PTHR19846">
    <property type="entry name" value="WD40 REPEAT PROTEIN"/>
    <property type="match status" value="1"/>
</dbReference>